<comment type="caution">
    <text evidence="2">The sequence shown here is derived from an EMBL/GenBank/DDBJ whole genome shotgun (WGS) entry which is preliminary data.</text>
</comment>
<evidence type="ECO:0000259" key="1">
    <source>
        <dbReference type="Pfam" id="PF13649"/>
    </source>
</evidence>
<dbReference type="AlphaFoldDB" id="A0A210QUV7"/>
<dbReference type="Proteomes" id="UP000242188">
    <property type="component" value="Unassembled WGS sequence"/>
</dbReference>
<dbReference type="EMBL" id="NEDP02001786">
    <property type="protein sequence ID" value="OWF52505.1"/>
    <property type="molecule type" value="Genomic_DNA"/>
</dbReference>
<accession>A0A210QUV7</accession>
<protein>
    <submittedName>
        <fullName evidence="2">Williams-Beuren syndrome chromosomal region 27 protein</fullName>
    </submittedName>
</protein>
<dbReference type="Gene3D" id="3.40.50.150">
    <property type="entry name" value="Vaccinia Virus protein VP39"/>
    <property type="match status" value="1"/>
</dbReference>
<dbReference type="SUPFAM" id="SSF53335">
    <property type="entry name" value="S-adenosyl-L-methionine-dependent methyltransferases"/>
    <property type="match status" value="1"/>
</dbReference>
<dbReference type="CDD" id="cd02440">
    <property type="entry name" value="AdoMet_MTases"/>
    <property type="match status" value="1"/>
</dbReference>
<proteinExistence type="predicted"/>
<dbReference type="InterPro" id="IPR041698">
    <property type="entry name" value="Methyltransf_25"/>
</dbReference>
<dbReference type="PANTHER" id="PTHR43591">
    <property type="entry name" value="METHYLTRANSFERASE"/>
    <property type="match status" value="1"/>
</dbReference>
<sequence>MDPAERCFEGHTQTKTREEKTQFYDSWSKQYEEDMHTVEYRGPAIVADVLAELYPGTRENVCILDVAAGTGLVGVELAKQGFVKVDALDPSQGMLDEAKTKGVYQKMICSYFDEKELNIEPDTYDVIVICGACSNRHLPCDCLWEAVRLVKPGGYFVMATRPTQLNTIQEYKGHLEPLMDEIEKEGKWEKVR</sequence>
<dbReference type="PANTHER" id="PTHR43591:SF101">
    <property type="entry name" value="METHYLTRANSFERASE-LIKE PROTEIN 27"/>
    <property type="match status" value="1"/>
</dbReference>
<dbReference type="Pfam" id="PF13649">
    <property type="entry name" value="Methyltransf_25"/>
    <property type="match status" value="1"/>
</dbReference>
<name>A0A210QUV7_MIZYE</name>
<dbReference type="STRING" id="6573.A0A210QUV7"/>
<dbReference type="InterPro" id="IPR029063">
    <property type="entry name" value="SAM-dependent_MTases_sf"/>
</dbReference>
<evidence type="ECO:0000313" key="2">
    <source>
        <dbReference type="EMBL" id="OWF52505.1"/>
    </source>
</evidence>
<gene>
    <name evidence="2" type="ORF">KP79_PYT06838</name>
</gene>
<keyword evidence="3" id="KW-1185">Reference proteome</keyword>
<evidence type="ECO:0000313" key="3">
    <source>
        <dbReference type="Proteomes" id="UP000242188"/>
    </source>
</evidence>
<feature type="domain" description="Methyltransferase" evidence="1">
    <location>
        <begin position="63"/>
        <end position="154"/>
    </location>
</feature>
<dbReference type="OrthoDB" id="5985425at2759"/>
<organism evidence="2 3">
    <name type="scientific">Mizuhopecten yessoensis</name>
    <name type="common">Japanese scallop</name>
    <name type="synonym">Patinopecten yessoensis</name>
    <dbReference type="NCBI Taxonomy" id="6573"/>
    <lineage>
        <taxon>Eukaryota</taxon>
        <taxon>Metazoa</taxon>
        <taxon>Spiralia</taxon>
        <taxon>Lophotrochozoa</taxon>
        <taxon>Mollusca</taxon>
        <taxon>Bivalvia</taxon>
        <taxon>Autobranchia</taxon>
        <taxon>Pteriomorphia</taxon>
        <taxon>Pectinida</taxon>
        <taxon>Pectinoidea</taxon>
        <taxon>Pectinidae</taxon>
        <taxon>Mizuhopecten</taxon>
    </lineage>
</organism>
<reference evidence="2 3" key="1">
    <citation type="journal article" date="2017" name="Nat. Ecol. Evol.">
        <title>Scallop genome provides insights into evolution of bilaterian karyotype and development.</title>
        <authorList>
            <person name="Wang S."/>
            <person name="Zhang J."/>
            <person name="Jiao W."/>
            <person name="Li J."/>
            <person name="Xun X."/>
            <person name="Sun Y."/>
            <person name="Guo X."/>
            <person name="Huan P."/>
            <person name="Dong B."/>
            <person name="Zhang L."/>
            <person name="Hu X."/>
            <person name="Sun X."/>
            <person name="Wang J."/>
            <person name="Zhao C."/>
            <person name="Wang Y."/>
            <person name="Wang D."/>
            <person name="Huang X."/>
            <person name="Wang R."/>
            <person name="Lv J."/>
            <person name="Li Y."/>
            <person name="Zhang Z."/>
            <person name="Liu B."/>
            <person name="Lu W."/>
            <person name="Hui Y."/>
            <person name="Liang J."/>
            <person name="Zhou Z."/>
            <person name="Hou R."/>
            <person name="Li X."/>
            <person name="Liu Y."/>
            <person name="Li H."/>
            <person name="Ning X."/>
            <person name="Lin Y."/>
            <person name="Zhao L."/>
            <person name="Xing Q."/>
            <person name="Dou J."/>
            <person name="Li Y."/>
            <person name="Mao J."/>
            <person name="Guo H."/>
            <person name="Dou H."/>
            <person name="Li T."/>
            <person name="Mu C."/>
            <person name="Jiang W."/>
            <person name="Fu Q."/>
            <person name="Fu X."/>
            <person name="Miao Y."/>
            <person name="Liu J."/>
            <person name="Yu Q."/>
            <person name="Li R."/>
            <person name="Liao H."/>
            <person name="Li X."/>
            <person name="Kong Y."/>
            <person name="Jiang Z."/>
            <person name="Chourrout D."/>
            <person name="Li R."/>
            <person name="Bao Z."/>
        </authorList>
    </citation>
    <scope>NUCLEOTIDE SEQUENCE [LARGE SCALE GENOMIC DNA]</scope>
    <source>
        <strain evidence="2 3">PY_sf001</strain>
    </source>
</reference>